<name>A0A9Q1F3B7_SYNKA</name>
<reference evidence="2" key="1">
    <citation type="journal article" date="2023" name="Science">
        <title>Genome structures resolve the early diversification of teleost fishes.</title>
        <authorList>
            <person name="Parey E."/>
            <person name="Louis A."/>
            <person name="Montfort J."/>
            <person name="Bouchez O."/>
            <person name="Roques C."/>
            <person name="Iampietro C."/>
            <person name="Lluch J."/>
            <person name="Castinel A."/>
            <person name="Donnadieu C."/>
            <person name="Desvignes T."/>
            <person name="Floi Bucao C."/>
            <person name="Jouanno E."/>
            <person name="Wen M."/>
            <person name="Mejri S."/>
            <person name="Dirks R."/>
            <person name="Jansen H."/>
            <person name="Henkel C."/>
            <person name="Chen W.J."/>
            <person name="Zahm M."/>
            <person name="Cabau C."/>
            <person name="Klopp C."/>
            <person name="Thompson A.W."/>
            <person name="Robinson-Rechavi M."/>
            <person name="Braasch I."/>
            <person name="Lecointre G."/>
            <person name="Bobe J."/>
            <person name="Postlethwait J.H."/>
            <person name="Berthelot C."/>
            <person name="Roest Crollius H."/>
            <person name="Guiguen Y."/>
        </authorList>
    </citation>
    <scope>NUCLEOTIDE SEQUENCE</scope>
    <source>
        <strain evidence="2">WJC10195</strain>
    </source>
</reference>
<feature type="region of interest" description="Disordered" evidence="1">
    <location>
        <begin position="67"/>
        <end position="140"/>
    </location>
</feature>
<evidence type="ECO:0000313" key="3">
    <source>
        <dbReference type="Proteomes" id="UP001152622"/>
    </source>
</evidence>
<evidence type="ECO:0000313" key="2">
    <source>
        <dbReference type="EMBL" id="KAJ8350220.1"/>
    </source>
</evidence>
<dbReference type="EMBL" id="JAINUF010000009">
    <property type="protein sequence ID" value="KAJ8350220.1"/>
    <property type="molecule type" value="Genomic_DNA"/>
</dbReference>
<gene>
    <name evidence="2" type="ORF">SKAU_G00253500</name>
</gene>
<protein>
    <submittedName>
        <fullName evidence="2">Uncharacterized protein</fullName>
    </submittedName>
</protein>
<evidence type="ECO:0000256" key="1">
    <source>
        <dbReference type="SAM" id="MobiDB-lite"/>
    </source>
</evidence>
<feature type="region of interest" description="Disordered" evidence="1">
    <location>
        <begin position="1"/>
        <end position="25"/>
    </location>
</feature>
<keyword evidence="3" id="KW-1185">Reference proteome</keyword>
<accession>A0A9Q1F3B7</accession>
<sequence>MEEGTDPKSSIIPHESVSLAPADSLQNARDSKRGFITAWHASAANRYAPVRAPSLLPSWFPGIRFLAAQTPRRPQTPADGAEERRQEMKNPFAGRRSERAPSATVARGSSAERYLLPPPVDPRDNSNTGQGVRDAMSGRAEVVTCEYSDL</sequence>
<dbReference type="Proteomes" id="UP001152622">
    <property type="component" value="Chromosome 9"/>
</dbReference>
<proteinExistence type="predicted"/>
<comment type="caution">
    <text evidence="2">The sequence shown here is derived from an EMBL/GenBank/DDBJ whole genome shotgun (WGS) entry which is preliminary data.</text>
</comment>
<organism evidence="2 3">
    <name type="scientific">Synaphobranchus kaupii</name>
    <name type="common">Kaup's arrowtooth eel</name>
    <dbReference type="NCBI Taxonomy" id="118154"/>
    <lineage>
        <taxon>Eukaryota</taxon>
        <taxon>Metazoa</taxon>
        <taxon>Chordata</taxon>
        <taxon>Craniata</taxon>
        <taxon>Vertebrata</taxon>
        <taxon>Euteleostomi</taxon>
        <taxon>Actinopterygii</taxon>
        <taxon>Neopterygii</taxon>
        <taxon>Teleostei</taxon>
        <taxon>Anguilliformes</taxon>
        <taxon>Synaphobranchidae</taxon>
        <taxon>Synaphobranchus</taxon>
    </lineage>
</organism>
<dbReference type="AlphaFoldDB" id="A0A9Q1F3B7"/>